<evidence type="ECO:0000256" key="1">
    <source>
        <dbReference type="ARBA" id="ARBA00004857"/>
    </source>
</evidence>
<evidence type="ECO:0000313" key="11">
    <source>
        <dbReference type="RefSeq" id="XP_019486616.1"/>
    </source>
</evidence>
<dbReference type="CDD" id="cd00957">
    <property type="entry name" value="Transaldolase_TalAB"/>
    <property type="match status" value="1"/>
</dbReference>
<dbReference type="GeneID" id="109375620"/>
<keyword evidence="5 8" id="KW-0808">Transferase</keyword>
<dbReference type="InterPro" id="IPR001585">
    <property type="entry name" value="TAL/FSA"/>
</dbReference>
<evidence type="ECO:0000256" key="7">
    <source>
        <dbReference type="ARBA" id="ARBA00023270"/>
    </source>
</evidence>
<evidence type="ECO:0000256" key="9">
    <source>
        <dbReference type="SAM" id="MobiDB-lite"/>
    </source>
</evidence>
<evidence type="ECO:0000256" key="8">
    <source>
        <dbReference type="RuleBase" id="RU000501"/>
    </source>
</evidence>
<name>A0A8B7QDN6_HIPAR</name>
<gene>
    <name evidence="11" type="primary">TALDO1</name>
</gene>
<comment type="pathway">
    <text evidence="1 8">Carbohydrate degradation; pentose phosphate pathway; D-glyceraldehyde 3-phosphate and beta-D-fructose 6-phosphate from D-ribose 5-phosphate and D-xylulose 5-phosphate (non-oxidative stage): step 2/3.</text>
</comment>
<dbReference type="GO" id="GO:0005737">
    <property type="term" value="C:cytoplasm"/>
    <property type="evidence" value="ECO:0007669"/>
    <property type="project" value="InterPro"/>
</dbReference>
<dbReference type="PANTHER" id="PTHR10683:SF18">
    <property type="entry name" value="TRANSALDOLASE"/>
    <property type="match status" value="1"/>
</dbReference>
<dbReference type="SUPFAM" id="SSF51569">
    <property type="entry name" value="Aldolase"/>
    <property type="match status" value="1"/>
</dbReference>
<evidence type="ECO:0000256" key="4">
    <source>
        <dbReference type="ARBA" id="ARBA00018292"/>
    </source>
</evidence>
<dbReference type="EC" id="2.2.1.2" evidence="3 8"/>
<dbReference type="GO" id="GO:0004801">
    <property type="term" value="F:transaldolase activity"/>
    <property type="evidence" value="ECO:0007669"/>
    <property type="project" value="UniProtKB-EC"/>
</dbReference>
<dbReference type="Pfam" id="PF00923">
    <property type="entry name" value="TAL_FSA"/>
    <property type="match status" value="1"/>
</dbReference>
<evidence type="ECO:0000256" key="3">
    <source>
        <dbReference type="ARBA" id="ARBA00013151"/>
    </source>
</evidence>
<evidence type="ECO:0000313" key="10">
    <source>
        <dbReference type="Proteomes" id="UP000694851"/>
    </source>
</evidence>
<keyword evidence="6 8" id="KW-0570">Pentose shunt</keyword>
<accession>A0A8B7QDN6</accession>
<reference evidence="11" key="1">
    <citation type="submission" date="2025-08" db="UniProtKB">
        <authorList>
            <consortium name="RefSeq"/>
        </authorList>
    </citation>
    <scope>IDENTIFICATION</scope>
    <source>
        <tissue evidence="11">Muscle</tissue>
    </source>
</reference>
<dbReference type="NCBIfam" id="TIGR00874">
    <property type="entry name" value="talAB"/>
    <property type="match status" value="1"/>
</dbReference>
<dbReference type="Proteomes" id="UP000694851">
    <property type="component" value="Unplaced"/>
</dbReference>
<protein>
    <recommendedName>
        <fullName evidence="4 8">Transaldolase</fullName>
        <ecNumber evidence="3 8">2.2.1.2</ecNumber>
    </recommendedName>
</protein>
<keyword evidence="10" id="KW-1185">Reference proteome</keyword>
<keyword evidence="7" id="KW-0704">Schiff base</keyword>
<comment type="catalytic activity">
    <reaction evidence="8">
        <text>D-sedoheptulose 7-phosphate + D-glyceraldehyde 3-phosphate = D-erythrose 4-phosphate + beta-D-fructose 6-phosphate</text>
        <dbReference type="Rhea" id="RHEA:17053"/>
        <dbReference type="ChEBI" id="CHEBI:16897"/>
        <dbReference type="ChEBI" id="CHEBI:57483"/>
        <dbReference type="ChEBI" id="CHEBI:57634"/>
        <dbReference type="ChEBI" id="CHEBI:59776"/>
        <dbReference type="EC" id="2.2.1.2"/>
    </reaction>
</comment>
<dbReference type="FunFam" id="3.20.20.70:FF:000428">
    <property type="entry name" value="Predicted protein"/>
    <property type="match status" value="1"/>
</dbReference>
<dbReference type="CTD" id="6888"/>
<feature type="compositionally biased region" description="Gly residues" evidence="9">
    <location>
        <begin position="77"/>
        <end position="100"/>
    </location>
</feature>
<dbReference type="GO" id="GO:0009052">
    <property type="term" value="P:pentose-phosphate shunt, non-oxidative branch"/>
    <property type="evidence" value="ECO:0007669"/>
    <property type="project" value="TreeGrafter"/>
</dbReference>
<dbReference type="RefSeq" id="XP_019486616.1">
    <property type="nucleotide sequence ID" value="XM_019631071.1"/>
</dbReference>
<evidence type="ECO:0000256" key="2">
    <source>
        <dbReference type="ARBA" id="ARBA00008012"/>
    </source>
</evidence>
<dbReference type="InterPro" id="IPR018225">
    <property type="entry name" value="Transaldolase_AS"/>
</dbReference>
<organism evidence="10 11">
    <name type="scientific">Hipposideros armiger</name>
    <name type="common">Great Himalayan leaf-nosed bat</name>
    <dbReference type="NCBI Taxonomy" id="186990"/>
    <lineage>
        <taxon>Eukaryota</taxon>
        <taxon>Metazoa</taxon>
        <taxon>Chordata</taxon>
        <taxon>Craniata</taxon>
        <taxon>Vertebrata</taxon>
        <taxon>Euteleostomi</taxon>
        <taxon>Mammalia</taxon>
        <taxon>Eutheria</taxon>
        <taxon>Laurasiatheria</taxon>
        <taxon>Chiroptera</taxon>
        <taxon>Yinpterochiroptera</taxon>
        <taxon>Rhinolophoidea</taxon>
        <taxon>Hipposideridae</taxon>
        <taxon>Hipposideros</taxon>
    </lineage>
</organism>
<dbReference type="InterPro" id="IPR004730">
    <property type="entry name" value="Transaldolase_1"/>
</dbReference>
<evidence type="ECO:0000256" key="6">
    <source>
        <dbReference type="ARBA" id="ARBA00023126"/>
    </source>
</evidence>
<comment type="similarity">
    <text evidence="2">Belongs to the transaldolase family. Type 1 subfamily.</text>
</comment>
<dbReference type="PROSITE" id="PS00958">
    <property type="entry name" value="TRANSALDOLASE_2"/>
    <property type="match status" value="1"/>
</dbReference>
<dbReference type="AlphaFoldDB" id="A0A8B7QDN6"/>
<feature type="region of interest" description="Disordered" evidence="9">
    <location>
        <begin position="32"/>
        <end position="122"/>
    </location>
</feature>
<dbReference type="PANTHER" id="PTHR10683">
    <property type="entry name" value="TRANSALDOLASE"/>
    <property type="match status" value="1"/>
</dbReference>
<sequence length="417" mass="45192">MSGSPVKRQRMESVLDQLKQFTTVVADTGDFHGEAARGAPSSDTGRAAVAGAGVRGHRKPARPGFPAAGAAPDPAPGVGGHGRARGPGGPGRSDPGAGGRGLREPGAQSESRPRAEGFRGAPWGQPACGKNVFYRILSIYTSQVTNLFSPWNFRSQEQQIQNAIDKLFVLFGAEILKKIPGRVSTEVDARLSFDKDAMVARAKRLIELYKDAGVSKDRILIKLSSTWEGIQAGKELEEQHGIHCNMTLLFSFAQAVACAEAGVTLISPFVGRILDWHVANTGQKSYEPLEDPGVKSVAKIYNYYKKFGYKTIVMGASFRNTGEIKALAGCDFLTISPKLLGELLKDNSKLVPVVCPPPAQASDLEKIHLDEKAFRWLHNEDQMAVEKLSDGIRKFAADAVKLERMLEERMFSAENGN</sequence>
<proteinExistence type="inferred from homology"/>
<dbReference type="OrthoDB" id="2015515at2759"/>
<evidence type="ECO:0000256" key="5">
    <source>
        <dbReference type="ARBA" id="ARBA00022679"/>
    </source>
</evidence>
<dbReference type="GO" id="GO:0005975">
    <property type="term" value="P:carbohydrate metabolic process"/>
    <property type="evidence" value="ECO:0007669"/>
    <property type="project" value="InterPro"/>
</dbReference>
<feature type="compositionally biased region" description="Low complexity" evidence="9">
    <location>
        <begin position="62"/>
        <end position="72"/>
    </location>
</feature>
<dbReference type="InterPro" id="IPR013785">
    <property type="entry name" value="Aldolase_TIM"/>
</dbReference>
<dbReference type="KEGG" id="hai:109375620"/>
<dbReference type="Gene3D" id="3.20.20.70">
    <property type="entry name" value="Aldolase class I"/>
    <property type="match status" value="2"/>
</dbReference>
<dbReference type="UniPathway" id="UPA00115">
    <property type="reaction ID" value="UER00414"/>
</dbReference>
<comment type="function">
    <text evidence="8">Catalyzes the rate-limiting step of the non-oxidative phase in the pentose phosphate pathway. Catalyzes the reversible conversion of sedheptulose-7-phosphate and D-glyceraldehyde 3-phosphate into erythrose-4-phosphate and beta-D-fructose 6-phosphate.</text>
</comment>